<proteinExistence type="predicted"/>
<dbReference type="PROSITE" id="PS51108">
    <property type="entry name" value="PTS_EIID"/>
    <property type="match status" value="1"/>
</dbReference>
<dbReference type="OrthoDB" id="9795582at2"/>
<protein>
    <submittedName>
        <fullName evidence="2">PTS mannose transporter subunit IID</fullName>
    </submittedName>
</protein>
<dbReference type="Pfam" id="PF03613">
    <property type="entry name" value="EIID-AGA"/>
    <property type="match status" value="1"/>
</dbReference>
<evidence type="ECO:0000313" key="3">
    <source>
        <dbReference type="Proteomes" id="UP000061546"/>
    </source>
</evidence>
<dbReference type="InterPro" id="IPR004704">
    <property type="entry name" value="PTS_IID_man"/>
</dbReference>
<dbReference type="InterPro" id="IPR050303">
    <property type="entry name" value="GatZ_KbaZ_carbometab"/>
</dbReference>
<gene>
    <name evidence="2" type="ORF">JP39_04230</name>
</gene>
<dbReference type="Proteomes" id="UP000061546">
    <property type="component" value="Chromosome"/>
</dbReference>
<dbReference type="RefSeq" id="WP_041500786.1">
    <property type="nucleotide sequence ID" value="NZ_BJDV01000012.1"/>
</dbReference>
<dbReference type="PANTHER" id="PTHR32502:SF26">
    <property type="entry name" value="PHOSPHOTRANSFERASE SYSTEM SUGAR-SPECIFIC EIID COMPONENT"/>
    <property type="match status" value="1"/>
</dbReference>
<feature type="transmembrane region" description="Helical" evidence="1">
    <location>
        <begin position="246"/>
        <end position="264"/>
    </location>
</feature>
<keyword evidence="1" id="KW-0812">Transmembrane</keyword>
<keyword evidence="1" id="KW-1133">Transmembrane helix</keyword>
<dbReference type="AlphaFoldDB" id="A0A0K2LBE7"/>
<dbReference type="EMBL" id="CP012559">
    <property type="protein sequence ID" value="ALB28627.1"/>
    <property type="molecule type" value="Genomic_DNA"/>
</dbReference>
<sequence>MTKLTDKDIKKVYWRNLFGLQWGWNYERMQGLGYSWVVMPALKVLYKDDKEAMKTALKTQLGFFNTSQPMSHLIIGADLGIEEKTGMSDPEAIVGLKTGLMGPFAGVGDTIFLAIYRAIVFSIASYMALSGSTLGMLLPIVAGLAILWVRYKFTWIGYNQGTKLATEFAGRMKTLTEGASILGLTVVGALIPSVINYSLDLKYKMGKVTLNIDDMLNQILPALVPLAIVMFSYWLLGKKKMNSTRLIFVLIALGMVLGNLKRIFGM</sequence>
<evidence type="ECO:0000313" key="2">
    <source>
        <dbReference type="EMBL" id="ALB28627.1"/>
    </source>
</evidence>
<feature type="transmembrane region" description="Helical" evidence="1">
    <location>
        <begin position="174"/>
        <end position="195"/>
    </location>
</feature>
<dbReference type="KEGG" id="lhi:JP39_04230"/>
<name>A0A0K2LBE7_9LACO</name>
<evidence type="ECO:0000256" key="1">
    <source>
        <dbReference type="SAM" id="Phobius"/>
    </source>
</evidence>
<keyword evidence="1" id="KW-0472">Membrane</keyword>
<keyword evidence="3" id="KW-1185">Reference proteome</keyword>
<feature type="transmembrane region" description="Helical" evidence="1">
    <location>
        <begin position="215"/>
        <end position="234"/>
    </location>
</feature>
<dbReference type="PANTHER" id="PTHR32502">
    <property type="entry name" value="N-ACETYLGALACTOSAMINE PERMEASE II COMPONENT-RELATED"/>
    <property type="match status" value="1"/>
</dbReference>
<accession>A0A0K2LBE7</accession>
<dbReference type="STRING" id="1074467.JP39_04230"/>
<feature type="transmembrane region" description="Helical" evidence="1">
    <location>
        <begin position="134"/>
        <end position="153"/>
    </location>
</feature>
<reference evidence="2 3" key="1">
    <citation type="submission" date="2015-08" db="EMBL/GenBank/DDBJ databases">
        <title>Genomic sequence of Lactobacillus heilongjiangensis DSM 28069, isolated from Chinese traditional pickle.</title>
        <authorList>
            <person name="Jiang X."/>
            <person name="Zheng B."/>
            <person name="Cheng H."/>
        </authorList>
    </citation>
    <scope>NUCLEOTIDE SEQUENCE [LARGE SCALE GENOMIC DNA]</scope>
    <source>
        <strain evidence="2 3">DSM 28069</strain>
    </source>
</reference>
<dbReference type="GO" id="GO:0009401">
    <property type="term" value="P:phosphoenolpyruvate-dependent sugar phosphotransferase system"/>
    <property type="evidence" value="ECO:0007669"/>
    <property type="project" value="InterPro"/>
</dbReference>
<organism evidence="2 3">
    <name type="scientific">Companilactobacillus heilongjiangensis</name>
    <dbReference type="NCBI Taxonomy" id="1074467"/>
    <lineage>
        <taxon>Bacteria</taxon>
        <taxon>Bacillati</taxon>
        <taxon>Bacillota</taxon>
        <taxon>Bacilli</taxon>
        <taxon>Lactobacillales</taxon>
        <taxon>Lactobacillaceae</taxon>
        <taxon>Companilactobacillus</taxon>
    </lineage>
</organism>
<dbReference type="GO" id="GO:0005886">
    <property type="term" value="C:plasma membrane"/>
    <property type="evidence" value="ECO:0007669"/>
    <property type="project" value="TreeGrafter"/>
</dbReference>